<evidence type="ECO:0000313" key="3">
    <source>
        <dbReference type="EMBL" id="AEH63258.1"/>
    </source>
</evidence>
<dbReference type="Proteomes" id="UP000001494">
    <property type="component" value="Chromosome"/>
</dbReference>
<proteinExistence type="predicted"/>
<dbReference type="CDD" id="cd16325">
    <property type="entry name" value="LolA"/>
    <property type="match status" value="1"/>
</dbReference>
<dbReference type="eggNOG" id="COG2834">
    <property type="taxonomic scope" value="Bacteria"/>
</dbReference>
<dbReference type="InterPro" id="IPR029046">
    <property type="entry name" value="LolA/LolB/LppX"/>
</dbReference>
<dbReference type="PANTHER" id="PTHR35869">
    <property type="entry name" value="OUTER-MEMBRANE LIPOPROTEIN CARRIER PROTEIN"/>
    <property type="match status" value="1"/>
</dbReference>
<gene>
    <name evidence="3" type="ordered locus">Zmob_1438</name>
</gene>
<dbReference type="HOGENOM" id="CLU_055272_4_0_5"/>
<dbReference type="EMBL" id="CP002850">
    <property type="protein sequence ID" value="AEH63258.1"/>
    <property type="molecule type" value="Genomic_DNA"/>
</dbReference>
<evidence type="ECO:0000256" key="2">
    <source>
        <dbReference type="SAM" id="SignalP"/>
    </source>
</evidence>
<dbReference type="KEGG" id="zmm:Zmob_1438"/>
<dbReference type="Pfam" id="PF03548">
    <property type="entry name" value="LolA"/>
    <property type="match status" value="1"/>
</dbReference>
<accession>A0A0H3G3B7</accession>
<reference evidence="3 4" key="1">
    <citation type="journal article" date="2011" name="J. Bacteriol.">
        <title>Genome sequence of the ethanol-producing Zymomonas mobilis subsp. mobilis lectotype strain ATCC 10988.</title>
        <authorList>
            <person name="Pappas K.M."/>
            <person name="Kouvelis V.N."/>
            <person name="Saunders E."/>
            <person name="Brettin T.S."/>
            <person name="Bruce D."/>
            <person name="Detter C."/>
            <person name="Balakireva M."/>
            <person name="Han C.S."/>
            <person name="Savvakis G."/>
            <person name="Kyrpides N.C."/>
            <person name="Typas M.A."/>
        </authorList>
    </citation>
    <scope>NUCLEOTIDE SEQUENCE [LARGE SCALE GENOMIC DNA]</scope>
    <source>
        <strain evidence="4">ATCC 10988 / DSM 424 / CCUG 17860 / LMG 404 / NCIMB 8938 / NRRL B-806 / ZM1</strain>
    </source>
</reference>
<sequence precursor="true">MEDFILAKSKRCFCKAVAAAFLSTGLCLSAFPAIAAPASDASSTVFPQIQKHLREVSTMTAHFVQVDRNGQALDGSLTLKKPGLIRFQYQKDVPLLVVGDGKALVMIDYSVRQVSRWPIGDSPLSILIDPSKDIASYATLTSDDGKNIVITGHDPKHPDFGTIAINFQRDKSAPAQLMLMGWTVIDAQNNRSQIILSEQKFNQPVSNNMFRWNDPRGNNGPR</sequence>
<keyword evidence="3" id="KW-0449">Lipoprotein</keyword>
<dbReference type="PANTHER" id="PTHR35869:SF1">
    <property type="entry name" value="OUTER-MEMBRANE LIPOPROTEIN CARRIER PROTEIN"/>
    <property type="match status" value="1"/>
</dbReference>
<evidence type="ECO:0000256" key="1">
    <source>
        <dbReference type="ARBA" id="ARBA00022729"/>
    </source>
</evidence>
<dbReference type="OrthoDB" id="9800501at2"/>
<dbReference type="RefSeq" id="WP_014501062.1">
    <property type="nucleotide sequence ID" value="NC_017262.1"/>
</dbReference>
<name>A0A0H3G3B7_ZYMMA</name>
<dbReference type="Gene3D" id="2.50.20.10">
    <property type="entry name" value="Lipoprotein localisation LolA/LolB/LppX"/>
    <property type="match status" value="1"/>
</dbReference>
<dbReference type="AlphaFoldDB" id="A0A0H3G3B7"/>
<dbReference type="SUPFAM" id="SSF89392">
    <property type="entry name" value="Prokaryotic lipoproteins and lipoprotein localization factors"/>
    <property type="match status" value="1"/>
</dbReference>
<evidence type="ECO:0000313" key="4">
    <source>
        <dbReference type="Proteomes" id="UP000001494"/>
    </source>
</evidence>
<organism evidence="3 4">
    <name type="scientific">Zymomonas mobilis subsp. mobilis (strain ATCC 10988 / DSM 424 / LMG 404 / NCIMB 8938 / NRRL B-806 / ZM1)</name>
    <dbReference type="NCBI Taxonomy" id="555217"/>
    <lineage>
        <taxon>Bacteria</taxon>
        <taxon>Pseudomonadati</taxon>
        <taxon>Pseudomonadota</taxon>
        <taxon>Alphaproteobacteria</taxon>
        <taxon>Sphingomonadales</taxon>
        <taxon>Zymomonadaceae</taxon>
        <taxon>Zymomonas</taxon>
    </lineage>
</organism>
<feature type="chain" id="PRO_5002609710" evidence="2">
    <location>
        <begin position="36"/>
        <end position="222"/>
    </location>
</feature>
<keyword evidence="1 2" id="KW-0732">Signal</keyword>
<protein>
    <submittedName>
        <fullName evidence="3">Outer membrane lipoprotein carrier protein LolA</fullName>
    </submittedName>
</protein>
<feature type="signal peptide" evidence="2">
    <location>
        <begin position="1"/>
        <end position="35"/>
    </location>
</feature>
<dbReference type="InterPro" id="IPR004564">
    <property type="entry name" value="OM_lipoprot_carrier_LolA-like"/>
</dbReference>